<dbReference type="PANTHER" id="PTHR43110:SF1">
    <property type="entry name" value="THIOL PEROXIDASE"/>
    <property type="match status" value="1"/>
</dbReference>
<keyword evidence="1" id="KW-0560">Oxidoreductase</keyword>
<dbReference type="PIRSF" id="PIRSF000239">
    <property type="entry name" value="AHPC"/>
    <property type="match status" value="1"/>
</dbReference>
<dbReference type="InterPro" id="IPR024706">
    <property type="entry name" value="Peroxiredoxin_AhpC-typ"/>
</dbReference>
<dbReference type="EMBL" id="JBHSXL010000010">
    <property type="protein sequence ID" value="MFC6893719.1"/>
    <property type="molecule type" value="Genomic_DNA"/>
</dbReference>
<dbReference type="PANTHER" id="PTHR43110">
    <property type="entry name" value="THIOL PEROXIDASE"/>
    <property type="match status" value="1"/>
</dbReference>
<accession>A0ABD5V123</accession>
<dbReference type="PROSITE" id="PS51352">
    <property type="entry name" value="THIOREDOXIN_2"/>
    <property type="match status" value="1"/>
</dbReference>
<evidence type="ECO:0000256" key="2">
    <source>
        <dbReference type="ARBA" id="ARBA00023284"/>
    </source>
</evidence>
<keyword evidence="2" id="KW-0676">Redox-active center</keyword>
<organism evidence="5 6">
    <name type="scientific">Halopenitus salinus</name>
    <dbReference type="NCBI Taxonomy" id="1198295"/>
    <lineage>
        <taxon>Archaea</taxon>
        <taxon>Methanobacteriati</taxon>
        <taxon>Methanobacteriota</taxon>
        <taxon>Stenosarchaea group</taxon>
        <taxon>Halobacteria</taxon>
        <taxon>Halobacteriales</taxon>
        <taxon>Haloferacaceae</taxon>
        <taxon>Halopenitus</taxon>
    </lineage>
</organism>
<dbReference type="AlphaFoldDB" id="A0ABD5V123"/>
<evidence type="ECO:0000313" key="5">
    <source>
        <dbReference type="EMBL" id="MFC6893719.1"/>
    </source>
</evidence>
<evidence type="ECO:0000313" key="6">
    <source>
        <dbReference type="Proteomes" id="UP001596296"/>
    </source>
</evidence>
<dbReference type="RefSeq" id="WP_379746024.1">
    <property type="nucleotide sequence ID" value="NZ_JBHSVN010000001.1"/>
</dbReference>
<evidence type="ECO:0000256" key="3">
    <source>
        <dbReference type="PIRSR" id="PIRSR000239-1"/>
    </source>
</evidence>
<dbReference type="Gene3D" id="3.40.30.10">
    <property type="entry name" value="Glutaredoxin"/>
    <property type="match status" value="1"/>
</dbReference>
<evidence type="ECO:0000259" key="4">
    <source>
        <dbReference type="PROSITE" id="PS51352"/>
    </source>
</evidence>
<protein>
    <submittedName>
        <fullName evidence="5">Redoxin domain-containing protein</fullName>
    </submittedName>
</protein>
<dbReference type="Pfam" id="PF00578">
    <property type="entry name" value="AhpC-TSA"/>
    <property type="match status" value="1"/>
</dbReference>
<dbReference type="InterPro" id="IPR000866">
    <property type="entry name" value="AhpC/TSA"/>
</dbReference>
<proteinExistence type="predicted"/>
<dbReference type="InterPro" id="IPR036249">
    <property type="entry name" value="Thioredoxin-like_sf"/>
</dbReference>
<name>A0ABD5V123_9EURY</name>
<feature type="domain" description="Thioredoxin" evidence="4">
    <location>
        <begin position="2"/>
        <end position="159"/>
    </location>
</feature>
<dbReference type="Proteomes" id="UP001596296">
    <property type="component" value="Unassembled WGS sequence"/>
</dbReference>
<dbReference type="SUPFAM" id="SSF52833">
    <property type="entry name" value="Thioredoxin-like"/>
    <property type="match status" value="1"/>
</dbReference>
<gene>
    <name evidence="5" type="ORF">ACFQE9_14040</name>
</gene>
<comment type="caution">
    <text evidence="5">The sequence shown here is derived from an EMBL/GenBank/DDBJ whole genome shotgun (WGS) entry which is preliminary data.</text>
</comment>
<keyword evidence="6" id="KW-1185">Reference proteome</keyword>
<feature type="active site" description="Cysteine sulfenic acid (-SOH) intermediate; for peroxidase activity" evidence="3">
    <location>
        <position position="47"/>
    </location>
</feature>
<dbReference type="InterPro" id="IPR013766">
    <property type="entry name" value="Thioredoxin_domain"/>
</dbReference>
<sequence length="162" mass="17609">MASTGDTAPDFEATFVADDVESMRLSERLGDGPVVLAFFPAAFTGTCTTELCTLRDRFDRFEALNATVMGISTDLPYALSEFRSQEEFTFGLVSDAGHEAIAAYDVVDSFDHVGIDEIARRSVFVIDDEGTITYRWLAGEPGEEPPYDEVEAAVESATAEAI</sequence>
<evidence type="ECO:0000256" key="1">
    <source>
        <dbReference type="ARBA" id="ARBA00023002"/>
    </source>
</evidence>
<dbReference type="GO" id="GO:0016491">
    <property type="term" value="F:oxidoreductase activity"/>
    <property type="evidence" value="ECO:0007669"/>
    <property type="project" value="UniProtKB-KW"/>
</dbReference>
<reference evidence="5 6" key="1">
    <citation type="journal article" date="2019" name="Int. J. Syst. Evol. Microbiol.">
        <title>The Global Catalogue of Microorganisms (GCM) 10K type strain sequencing project: providing services to taxonomists for standard genome sequencing and annotation.</title>
        <authorList>
            <consortium name="The Broad Institute Genomics Platform"/>
            <consortium name="The Broad Institute Genome Sequencing Center for Infectious Disease"/>
            <person name="Wu L."/>
            <person name="Ma J."/>
        </authorList>
    </citation>
    <scope>NUCLEOTIDE SEQUENCE [LARGE SCALE GENOMIC DNA]</scope>
    <source>
        <strain evidence="5 6">SKJ47</strain>
    </source>
</reference>
<dbReference type="InterPro" id="IPR050455">
    <property type="entry name" value="Tpx_Peroxidase_subfamily"/>
</dbReference>